<dbReference type="Proteomes" id="UP001189429">
    <property type="component" value="Unassembled WGS sequence"/>
</dbReference>
<feature type="compositionally biased region" description="Low complexity" evidence="1">
    <location>
        <begin position="156"/>
        <end position="173"/>
    </location>
</feature>
<feature type="region of interest" description="Disordered" evidence="1">
    <location>
        <begin position="453"/>
        <end position="487"/>
    </location>
</feature>
<organism evidence="2 3">
    <name type="scientific">Prorocentrum cordatum</name>
    <dbReference type="NCBI Taxonomy" id="2364126"/>
    <lineage>
        <taxon>Eukaryota</taxon>
        <taxon>Sar</taxon>
        <taxon>Alveolata</taxon>
        <taxon>Dinophyceae</taxon>
        <taxon>Prorocentrales</taxon>
        <taxon>Prorocentraceae</taxon>
        <taxon>Prorocentrum</taxon>
    </lineage>
</organism>
<feature type="region of interest" description="Disordered" evidence="1">
    <location>
        <begin position="616"/>
        <end position="642"/>
    </location>
</feature>
<feature type="region of interest" description="Disordered" evidence="1">
    <location>
        <begin position="151"/>
        <end position="175"/>
    </location>
</feature>
<evidence type="ECO:0000256" key="1">
    <source>
        <dbReference type="SAM" id="MobiDB-lite"/>
    </source>
</evidence>
<evidence type="ECO:0000313" key="3">
    <source>
        <dbReference type="Proteomes" id="UP001189429"/>
    </source>
</evidence>
<proteinExistence type="predicted"/>
<name>A0ABN9XJ81_9DINO</name>
<keyword evidence="3" id="KW-1185">Reference proteome</keyword>
<protein>
    <submittedName>
        <fullName evidence="2">Uncharacterized protein</fullName>
    </submittedName>
</protein>
<evidence type="ECO:0000313" key="2">
    <source>
        <dbReference type="EMBL" id="CAK0899697.1"/>
    </source>
</evidence>
<reference evidence="2" key="1">
    <citation type="submission" date="2023-10" db="EMBL/GenBank/DDBJ databases">
        <authorList>
            <person name="Chen Y."/>
            <person name="Shah S."/>
            <person name="Dougan E. K."/>
            <person name="Thang M."/>
            <person name="Chan C."/>
        </authorList>
    </citation>
    <scope>NUCLEOTIDE SEQUENCE [LARGE SCALE GENOMIC DNA]</scope>
</reference>
<accession>A0ABN9XJ81</accession>
<feature type="compositionally biased region" description="Polar residues" evidence="1">
    <location>
        <begin position="560"/>
        <end position="571"/>
    </location>
</feature>
<feature type="region of interest" description="Disordered" evidence="1">
    <location>
        <begin position="510"/>
        <end position="578"/>
    </location>
</feature>
<gene>
    <name evidence="2" type="ORF">PCOR1329_LOCUS77146</name>
</gene>
<sequence length="664" mass="70278">MYFLFNIGDQPCGRLATPRATSMPGVVPGGGRADHGTQPFVDKMYWTPVPQFHWVRSHGHWGVPLPNPFQLKAHFQDMLGDGTDISKHHVPWEKKIPKVFWRGSLSAPDYVVARDLGTIPRVRLQNLAKRHPDLFDVAITSVDDELLAPAAPPPRVAAAPRPLPGRGAAPGPASCAGREQCHEALRLRATATSAAEMRPQRAVATAWQAFVFVVSLDTQDDASRRRSPFTCEEIKESGFCDKVGPLGDEARQTCQMSCGVGCRGPCEADQTSRRRFPQSCREMFDAGICGTDGALGLEMEETCRTTCHDALGCLPPCEPDQTSRRRSQRSCQQMFDEGFCGVGGPLGEEAAETCRSTCADTFECVAQEKLAGTDTSDSNSDANLTVEPLPDQDLGPVEASSWQHSIFVFMGVIAIGCCCVCMFARVWSSHKDAEVGRLDQDRLVGQSGLAGAGAAVEPVPSGRAERAEQAVQQATAPADVAKVGPLEGTPAGGASASLDAVFLSIESAEGADEPVSERMTKPHKKTRVKKPRRQGQPEQQEAVSVNPAPAPALACKSVEVSATGQPEQQEAVSVDPAPAPALAGKSVEVIATAGARTSVSSAASCLSTKSWSAALANATGPSSRRQGQPEQQEAVSTPSAGAGEIVEARALAGARISVTSGFSF</sequence>
<feature type="compositionally biased region" description="Basic residues" evidence="1">
    <location>
        <begin position="521"/>
        <end position="533"/>
    </location>
</feature>
<dbReference type="EMBL" id="CAUYUJ010020649">
    <property type="protein sequence ID" value="CAK0899697.1"/>
    <property type="molecule type" value="Genomic_DNA"/>
</dbReference>
<feature type="compositionally biased region" description="Polar residues" evidence="1">
    <location>
        <begin position="619"/>
        <end position="639"/>
    </location>
</feature>
<comment type="caution">
    <text evidence="2">The sequence shown here is derived from an EMBL/GenBank/DDBJ whole genome shotgun (WGS) entry which is preliminary data.</text>
</comment>